<feature type="region of interest" description="Disordered" evidence="1">
    <location>
        <begin position="1679"/>
        <end position="1698"/>
    </location>
</feature>
<dbReference type="GO" id="GO:0005975">
    <property type="term" value="P:carbohydrate metabolic process"/>
    <property type="evidence" value="ECO:0007669"/>
    <property type="project" value="UniProtKB-ARBA"/>
</dbReference>
<dbReference type="Proteomes" id="UP001242995">
    <property type="component" value="Unassembled WGS sequence"/>
</dbReference>
<keyword evidence="7" id="KW-1185">Reference proteome</keyword>
<feature type="domain" description="DUF7507" evidence="4">
    <location>
        <begin position="1708"/>
        <end position="1814"/>
    </location>
</feature>
<keyword evidence="2" id="KW-0812">Transmembrane</keyword>
<feature type="transmembrane region" description="Helical" evidence="2">
    <location>
        <begin position="1968"/>
        <end position="1990"/>
    </location>
</feature>
<dbReference type="PANTHER" id="PTHR34819">
    <property type="entry name" value="LARGE CYSTEINE-RICH PERIPLASMIC PROTEIN OMCB"/>
    <property type="match status" value="1"/>
</dbReference>
<dbReference type="Pfam" id="PF20674">
    <property type="entry name" value="SpaA_3"/>
    <property type="match status" value="1"/>
</dbReference>
<name>A0AAW8DEE3_9MICC</name>
<keyword evidence="2" id="KW-0472">Membrane</keyword>
<dbReference type="NCBIfam" id="TIGR01451">
    <property type="entry name" value="B_ant_repeat"/>
    <property type="match status" value="10"/>
</dbReference>
<evidence type="ECO:0000313" key="5">
    <source>
        <dbReference type="EMBL" id="MDP9904650.1"/>
    </source>
</evidence>
<feature type="domain" description="DUF7507" evidence="4">
    <location>
        <begin position="1131"/>
        <end position="1233"/>
    </location>
</feature>
<dbReference type="InterPro" id="IPR051172">
    <property type="entry name" value="Chlamydia_OmcB"/>
</dbReference>
<sequence length="1995" mass="195189">MTGNGRRIRPGDAPGRSPGQALRRLAARTARRASTALRQALHVGTAVAVAASATLVVPALATTTAAPAAAATQPAWSCSTQGFLFQAPGNVAPGSIYQVDIATGAFSKTASTTDVVNATGYNVMDNYVYGWDVTTNTIVRVGSDGSLVSLGLPAGVVPSATNVIGDVDSSGHYWMMSSSPTGQWYEIDLVPGSATYGQVLASGSALPPAGYTNGADWAFVNGSLYMVDRNTATGKAALAQFSLTTHAFSIVGQLPNVPGDSFGAVYAVPGGYLFASDNQTGEIYRINVANAASIDVNTGPASSGNDGARCALAPVATLTLTKSVAGRVNAADQFKVGLADPNGALTSVTTTGANTSASTTNWPVSPGTAYSITDAMAAGSPDGIGSYSAAIACTDRTTGATVTSTGPPGSWSLTPSATHDYACTITNTPAGISIVKHAAVTDSNGDAITDSGDSVQYTFTVTNTGMSTLTNVTVNDTSFSGSGSFPAISCPSTTLTAGQTETCTATGVYAFTNPDAAAGVVNNSATATGTKPDGTTITSAPSTTSTPLVVATPALSLVKTATPTTVTGPGQSVAYSFVVKNTGNVDVSSIAVNETAFSGTGTLSAVTCAATDLAPGASTTCTATYTTTQADVDAGKITNTAVATGLGAPYGSNVTSAPSSATVTASQSPSITIVKAASPASFSNVGNTISYSFLVTNTGNVTLNGVGVNDTQVAPAGALTTGPSCPSSTLAPGASETCTATYTVAQADLDNGSVNDTATASGTSTVGTKVTSLPSSASVPAVQSVGLSIVKTATPTTVSKVGDKVTYSFVVANNGNVTLNNVAVTDTQAAPAGALTSGPTCPTTTLAPGASTTCTATYLTTQADLDHGTIKDSAVATGTTPTGGSITTPPSSATVTVNRTATLSLVKTATPAVVSKAGDTVSYSFAVSNTGNVTLSNVAVAETAFSGTGTVSVISCPVTTLAPGASTTCTATYAVTQADVDAGSVTNTAVANGTDPSGGPVASQPSSATVTAAPASGLTLVKTATPAKVGKAGDTVSYSFVVANNGNVTLSNVGVNETAFTGTGTMSAITCPVTTLVPGASTTCTATYTFTQADVDAGKVTNTATATGTTPGGSTVTSPPSSATVTVNQAATLSLVKSASPAVVSKAGDTVSYSFAVTNNGNTTVSNVAVNETAFSGTGTVSAITCPATTLAPGASTTCTATYAVTQADVDAGSVTNTAVANGTDPSGGPVASQPSSATVTANLVPGLSIVKTATPAKVGHVGDTVTYSFLVSNNGNITMSNVAVQETAFSGTGTMSAITCPTTTLAPGQSMTCTATYTFTQADVDAGKVSNTATATGNPPPGTNVLVPPTPPWTVIVPVDPAPVLSLVKTATPAVVSKAGDTVGYSFAVTNNGNVTLNNVGVNETAFTGTGTVSAITCPVTTLAPGASTTCTATYAATQADVDAGSVTNTAVANGTDPSGGPVASQPSSATVTANQVSGLTLVKTATPAKVGKAGDTVTYSFLVANNGNTTVSNVAVNETAFTGTGTMSAVTCPVTTLAPGASTTCTVSYTFTQADVDAGKVTNTAVGTGTTPRGSVTTPPSTFIVTAPPAPALSVLKTASPAAVGKAGDVVSYSFAVTNTGNVTLSNVGVNETAFSGTGTVSAVSCPVTVLAPGASTTCTASYTVTQADVDAGSVSNTAVADGTDPSGGPVASRPSSATVTANQAASLKIVKSATPSDAAHFTVGQVITYSFAVSNTGNVTMTGIQVHETQFTGHGALSPVTCPAGSDTLAPGASMTCTATYTLTQADVDAGKVTNEATATGNGPGGGTVTTPPSHVDVPGNPDPALTLVKTATPSDPGHFTAGQVVTYSFTATNTGNVTVTGVKVAEGTFTGHGTLSPVTCPAAAASLAPGASVTCTATYTITAADVAAGSITNEATATGNGPAGGTVTSPASKVTLNADPVATAPLPGARVETGGTVVHPGWPVWFWALLTAAGLSLAAGTAYTAIRRRKD</sequence>
<dbReference type="InterPro" id="IPR013783">
    <property type="entry name" value="Ig-like_fold"/>
</dbReference>
<dbReference type="EMBL" id="JAUSTF010000004">
    <property type="protein sequence ID" value="MDQ0180921.1"/>
    <property type="molecule type" value="Genomic_DNA"/>
</dbReference>
<evidence type="ECO:0000256" key="2">
    <source>
        <dbReference type="SAM" id="Phobius"/>
    </source>
</evidence>
<feature type="domain" description="DUF7507" evidence="4">
    <location>
        <begin position="1017"/>
        <end position="1118"/>
    </location>
</feature>
<feature type="domain" description="DUF7507" evidence="4">
    <location>
        <begin position="1827"/>
        <end position="1933"/>
    </location>
</feature>
<accession>A0AAW8DEE3</accession>
<feature type="domain" description="DUF7507" evidence="4">
    <location>
        <begin position="902"/>
        <end position="1003"/>
    </location>
</feature>
<evidence type="ECO:0000259" key="3">
    <source>
        <dbReference type="Pfam" id="PF20674"/>
    </source>
</evidence>
<dbReference type="SUPFAM" id="SSF63825">
    <property type="entry name" value="YWTD domain"/>
    <property type="match status" value="1"/>
</dbReference>
<reference evidence="5 7" key="1">
    <citation type="submission" date="2023-07" db="EMBL/GenBank/DDBJ databases">
        <title>Sorghum-associated microbial communities from plants grown in Nebraska, USA.</title>
        <authorList>
            <person name="Schachtman D."/>
        </authorList>
    </citation>
    <scope>NUCLEOTIDE SEQUENCE</scope>
    <source>
        <strain evidence="5">DS1006</strain>
        <strain evidence="6 7">DS1016</strain>
    </source>
</reference>
<dbReference type="RefSeq" id="WP_306960469.1">
    <property type="nucleotide sequence ID" value="NZ_JAUSRG010000003.1"/>
</dbReference>
<comment type="caution">
    <text evidence="5">The sequence shown here is derived from an EMBL/GenBank/DDBJ whole genome shotgun (WGS) entry which is preliminary data.</text>
</comment>
<dbReference type="NCBIfam" id="NF012200">
    <property type="entry name" value="choice_anch_D"/>
    <property type="match status" value="1"/>
</dbReference>
<dbReference type="Gene3D" id="2.60.40.10">
    <property type="entry name" value="Immunoglobulins"/>
    <property type="match status" value="9"/>
</dbReference>
<feature type="domain" description="DUF7507" evidence="4">
    <location>
        <begin position="1246"/>
        <end position="1346"/>
    </location>
</feature>
<organism evidence="5 8">
    <name type="scientific">Arthrobacter bambusae</name>
    <dbReference type="NCBI Taxonomy" id="1338426"/>
    <lineage>
        <taxon>Bacteria</taxon>
        <taxon>Bacillati</taxon>
        <taxon>Actinomycetota</taxon>
        <taxon>Actinomycetes</taxon>
        <taxon>Micrococcales</taxon>
        <taxon>Micrococcaceae</taxon>
        <taxon>Arthrobacter</taxon>
    </lineage>
</organism>
<gene>
    <name evidence="5" type="ORF">J2S90_001605</name>
    <name evidence="6" type="ORF">J2S93_002348</name>
</gene>
<feature type="domain" description="DUF7507" evidence="4">
    <location>
        <begin position="786"/>
        <end position="887"/>
    </location>
</feature>
<proteinExistence type="predicted"/>
<dbReference type="InterPro" id="IPR055354">
    <property type="entry name" value="DUF7507"/>
</dbReference>
<dbReference type="Proteomes" id="UP001230951">
    <property type="component" value="Unassembled WGS sequence"/>
</dbReference>
<feature type="domain" description="DUF7507" evidence="4">
    <location>
        <begin position="668"/>
        <end position="772"/>
    </location>
</feature>
<feature type="domain" description="DUF7507" evidence="4">
    <location>
        <begin position="1480"/>
        <end position="1580"/>
    </location>
</feature>
<dbReference type="InterPro" id="IPR048834">
    <property type="entry name" value="SpaA_pre-album"/>
</dbReference>
<keyword evidence="2" id="KW-1133">Transmembrane helix</keyword>
<protein>
    <submittedName>
        <fullName evidence="5">Repeat protein (TIGR01451 family)</fullName>
    </submittedName>
</protein>
<evidence type="ECO:0000256" key="1">
    <source>
        <dbReference type="SAM" id="MobiDB-lite"/>
    </source>
</evidence>
<feature type="domain" description="DUF7507" evidence="4">
    <location>
        <begin position="1592"/>
        <end position="1695"/>
    </location>
</feature>
<feature type="domain" description="SpaA-like prealbumin fold" evidence="3">
    <location>
        <begin position="317"/>
        <end position="429"/>
    </location>
</feature>
<feature type="domain" description="DUF7507" evidence="4">
    <location>
        <begin position="552"/>
        <end position="656"/>
    </location>
</feature>
<feature type="domain" description="DUF7507" evidence="4">
    <location>
        <begin position="431"/>
        <end position="539"/>
    </location>
</feature>
<dbReference type="InterPro" id="IPR047589">
    <property type="entry name" value="DUF11_rpt"/>
</dbReference>
<dbReference type="EMBL" id="JAUSRG010000003">
    <property type="protein sequence ID" value="MDP9904650.1"/>
    <property type="molecule type" value="Genomic_DNA"/>
</dbReference>
<evidence type="ECO:0000259" key="4">
    <source>
        <dbReference type="Pfam" id="PF24346"/>
    </source>
</evidence>
<evidence type="ECO:0000313" key="7">
    <source>
        <dbReference type="Proteomes" id="UP001230951"/>
    </source>
</evidence>
<dbReference type="PANTHER" id="PTHR34819:SF3">
    <property type="entry name" value="CELL SURFACE PROTEIN"/>
    <property type="match status" value="1"/>
</dbReference>
<dbReference type="Pfam" id="PF24346">
    <property type="entry name" value="DUF7507"/>
    <property type="match status" value="13"/>
</dbReference>
<evidence type="ECO:0000313" key="6">
    <source>
        <dbReference type="EMBL" id="MDQ0180921.1"/>
    </source>
</evidence>
<evidence type="ECO:0000313" key="8">
    <source>
        <dbReference type="Proteomes" id="UP001242995"/>
    </source>
</evidence>
<feature type="domain" description="DUF7507" evidence="4">
    <location>
        <begin position="1363"/>
        <end position="1466"/>
    </location>
</feature>